<keyword evidence="7" id="KW-0333">Golgi apparatus</keyword>
<evidence type="ECO:0000256" key="7">
    <source>
        <dbReference type="PIRNR" id="PIRNR037092"/>
    </source>
</evidence>
<dbReference type="GO" id="GO:0006896">
    <property type="term" value="P:Golgi to vacuole transport"/>
    <property type="evidence" value="ECO:0007669"/>
    <property type="project" value="TreeGrafter"/>
</dbReference>
<feature type="compositionally biased region" description="Pro residues" evidence="8">
    <location>
        <begin position="838"/>
        <end position="850"/>
    </location>
</feature>
<evidence type="ECO:0000256" key="4">
    <source>
        <dbReference type="ARBA" id="ARBA00022737"/>
    </source>
</evidence>
<dbReference type="AlphaFoldDB" id="A0A5C5G7Q1"/>
<protein>
    <recommendedName>
        <fullName evidence="7">AP-3 complex subunit delta</fullName>
    </recommendedName>
</protein>
<comment type="function">
    <text evidence="7">Part of the AP-3 complex, an adaptor-related complex which is not clathrin-associated. The complex is associated with the Golgi region as well as more peripheral structures. It facilitates the budding of vesicles from the Golgi membrane.</text>
</comment>
<proteinExistence type="inferred from homology"/>
<keyword evidence="5 7" id="KW-0653">Protein transport</keyword>
<comment type="caution">
    <text evidence="10">The sequence shown here is derived from an EMBL/GenBank/DDBJ whole genome shotgun (WGS) entry which is preliminary data.</text>
</comment>
<dbReference type="InterPro" id="IPR011989">
    <property type="entry name" value="ARM-like"/>
</dbReference>
<dbReference type="GO" id="GO:0010008">
    <property type="term" value="C:endosome membrane"/>
    <property type="evidence" value="ECO:0007669"/>
    <property type="project" value="TreeGrafter"/>
</dbReference>
<comment type="similarity">
    <text evidence="2 7">Belongs to the adaptor complexes large subunit family.</text>
</comment>
<feature type="region of interest" description="Disordered" evidence="8">
    <location>
        <begin position="652"/>
        <end position="681"/>
    </location>
</feature>
<organism evidence="10 11">
    <name type="scientific">Rhodotorula diobovata</name>
    <dbReference type="NCBI Taxonomy" id="5288"/>
    <lineage>
        <taxon>Eukaryota</taxon>
        <taxon>Fungi</taxon>
        <taxon>Dikarya</taxon>
        <taxon>Basidiomycota</taxon>
        <taxon>Pucciniomycotina</taxon>
        <taxon>Microbotryomycetes</taxon>
        <taxon>Sporidiobolales</taxon>
        <taxon>Sporidiobolaceae</taxon>
        <taxon>Rhodotorula</taxon>
    </lineage>
</organism>
<feature type="domain" description="Clathrin/coatomer adaptor adaptin-like N-terminal" evidence="9">
    <location>
        <begin position="22"/>
        <end position="638"/>
    </location>
</feature>
<evidence type="ECO:0000313" key="11">
    <source>
        <dbReference type="Proteomes" id="UP000311382"/>
    </source>
</evidence>
<dbReference type="GO" id="GO:0030123">
    <property type="term" value="C:AP-3 adaptor complex"/>
    <property type="evidence" value="ECO:0007669"/>
    <property type="project" value="InterPro"/>
</dbReference>
<evidence type="ECO:0000256" key="8">
    <source>
        <dbReference type="SAM" id="MobiDB-lite"/>
    </source>
</evidence>
<dbReference type="EMBL" id="SOZI01000002">
    <property type="protein sequence ID" value="TNY24549.1"/>
    <property type="molecule type" value="Genomic_DNA"/>
</dbReference>
<feature type="compositionally biased region" description="Basic and acidic residues" evidence="8">
    <location>
        <begin position="785"/>
        <end position="804"/>
    </location>
</feature>
<comment type="subunit">
    <text evidence="7">Adaptor protein complex 3 (AP-3) is a heterotetramer.</text>
</comment>
<evidence type="ECO:0000256" key="1">
    <source>
        <dbReference type="ARBA" id="ARBA00004308"/>
    </source>
</evidence>
<keyword evidence="11" id="KW-1185">Reference proteome</keyword>
<name>A0A5C5G7Q1_9BASI</name>
<feature type="region of interest" description="Disordered" evidence="8">
    <location>
        <begin position="743"/>
        <end position="935"/>
    </location>
</feature>
<dbReference type="Gene3D" id="1.25.10.10">
    <property type="entry name" value="Leucine-rich Repeat Variant"/>
    <property type="match status" value="1"/>
</dbReference>
<evidence type="ECO:0000313" key="10">
    <source>
        <dbReference type="EMBL" id="TNY24549.1"/>
    </source>
</evidence>
<dbReference type="GO" id="GO:0005794">
    <property type="term" value="C:Golgi apparatus"/>
    <property type="evidence" value="ECO:0007669"/>
    <property type="project" value="UniProtKB-SubCell"/>
</dbReference>
<keyword evidence="4" id="KW-0677">Repeat</keyword>
<dbReference type="PIRSF" id="PIRSF037092">
    <property type="entry name" value="AP3_complex_delta"/>
    <property type="match status" value="1"/>
</dbReference>
<reference evidence="10 11" key="1">
    <citation type="submission" date="2019-03" db="EMBL/GenBank/DDBJ databases">
        <title>Rhodosporidium diobovatum UCD-FST 08-225 genome sequencing, assembly, and annotation.</title>
        <authorList>
            <person name="Fakankun I.U."/>
            <person name="Fristensky B."/>
            <person name="Levin D.B."/>
        </authorList>
    </citation>
    <scope>NUCLEOTIDE SEQUENCE [LARGE SCALE GENOMIC DNA]</scope>
    <source>
        <strain evidence="10 11">UCD-FST 08-225</strain>
    </source>
</reference>
<dbReference type="PANTHER" id="PTHR22781:SF12">
    <property type="entry name" value="AP-3 COMPLEX SUBUNIT DELTA-1"/>
    <property type="match status" value="1"/>
</dbReference>
<evidence type="ECO:0000256" key="3">
    <source>
        <dbReference type="ARBA" id="ARBA00022448"/>
    </source>
</evidence>
<gene>
    <name evidence="10" type="ORF">DMC30DRAFT_111552</name>
</gene>
<comment type="subcellular location">
    <subcellularLocation>
        <location evidence="1">Endomembrane system</location>
    </subcellularLocation>
    <subcellularLocation>
        <location evidence="7">Golgi apparatus</location>
    </subcellularLocation>
</comment>
<dbReference type="GO" id="GO:0006623">
    <property type="term" value="P:protein targeting to vacuole"/>
    <property type="evidence" value="ECO:0007669"/>
    <property type="project" value="TreeGrafter"/>
</dbReference>
<evidence type="ECO:0000259" key="9">
    <source>
        <dbReference type="Pfam" id="PF01602"/>
    </source>
</evidence>
<dbReference type="InterPro" id="IPR002553">
    <property type="entry name" value="Clathrin/coatomer_adapt-like_N"/>
</dbReference>
<keyword evidence="6" id="KW-0472">Membrane</keyword>
<feature type="compositionally biased region" description="Basic residues" evidence="8">
    <location>
        <begin position="766"/>
        <end position="784"/>
    </location>
</feature>
<dbReference type="Proteomes" id="UP000311382">
    <property type="component" value="Unassembled WGS sequence"/>
</dbReference>
<sequence length="935" mass="100056">MLFQQHVEGLIKALRASKNDEARVVQQALDETRKEIKSSDADIKAAAVLKLVYLEMLGYSISFASFAIVECMTSTKFHLKSIGYLAASQCFDRDTEVAVLVVNLVKKDLLSPPTPLFSSSPNALTVAHLTTTLSSVALLLTPTLARDLGPDLISLLTHTRPLVRRQATLILWRILRSWPGVQELRTGREERGEDPWIERLRERLSDEDMGVVGAAVNVICEAARRDPRKYLPLAPELFGLLTASTNNWMLIKIVKLFAVLTPEEPRLVKKLLPPLTELIETTPAMSLLYECIQTSIVGGMLNGAEGEGLARTCVEKLGSFLEDVDQNLRYIALVALVKIAPTHPHLISTHFDTILQCTDDADLSVRMRALDLVEVMVDRHNLQTIVKRLLTHLRPSAANSTASAAASLLRAQQGLAAPAAPPPTLSPSYRASLIALILRMTSSGTYANVTNFAWLIDVLIELAHVAQTLPPVAATSAGVPSGAASAGAQLRDQLIDVAARVRAIRPYATKRMAQLIMDEDLLEGGEGAEVAQVLGAAAWICGEYCGDLEDPRPVIASLFGSSTTSSLPPSILALYVHNGVKIYASWLSALAAPSAWDESALEQIRGISAALESQLEQCAKSGDIELQERAAELGALLRLVRTGLDAPRPLLSEDEAANGAGGNDDDDVVENGGFAASTRRGPPASLSLLEGMFFSHELGPVNPKAQGMVAPPEGLDLDAPLSSGAWLAAAGAPADEAVKLGETDDFGRPLRTMTGGNAGGSETGLKKKKKGEKGTSGKKGKKKNRSEGSARRRAERLEQQRDDPYYIGGSRQHSDVDDVDSIPIVQLDLDLRSSMRSPTPPPREPTPPPMLVDIEGELPPVLATPSASAARTPEPVQLDEEVKEVAPRGPEPDAQATESSVVKVVKKKKKDTSGGAGKASKVKKKASGAATPVDP</sequence>
<dbReference type="InterPro" id="IPR017105">
    <property type="entry name" value="AP3_complex_dsu"/>
</dbReference>
<dbReference type="STRING" id="5288.A0A5C5G7Q1"/>
<dbReference type="OrthoDB" id="10264595at2759"/>
<dbReference type="Pfam" id="PF01602">
    <property type="entry name" value="Adaptin_N"/>
    <property type="match status" value="1"/>
</dbReference>
<dbReference type="InterPro" id="IPR016024">
    <property type="entry name" value="ARM-type_fold"/>
</dbReference>
<evidence type="ECO:0000256" key="5">
    <source>
        <dbReference type="ARBA" id="ARBA00022927"/>
    </source>
</evidence>
<evidence type="ECO:0000256" key="2">
    <source>
        <dbReference type="ARBA" id="ARBA00006613"/>
    </source>
</evidence>
<keyword evidence="3 7" id="KW-0813">Transport</keyword>
<dbReference type="PANTHER" id="PTHR22781">
    <property type="entry name" value="DELTA ADAPTIN-RELATED"/>
    <property type="match status" value="1"/>
</dbReference>
<dbReference type="SUPFAM" id="SSF48371">
    <property type="entry name" value="ARM repeat"/>
    <property type="match status" value="1"/>
</dbReference>
<evidence type="ECO:0000256" key="6">
    <source>
        <dbReference type="ARBA" id="ARBA00023136"/>
    </source>
</evidence>
<accession>A0A5C5G7Q1</accession>